<reference evidence="2 3" key="1">
    <citation type="submission" date="2018-06" db="EMBL/GenBank/DDBJ databases">
        <authorList>
            <consortium name="Pathogen Informatics"/>
            <person name="Doyle S."/>
        </authorList>
    </citation>
    <scope>NUCLEOTIDE SEQUENCE [LARGE SCALE GENOMIC DNA]</scope>
    <source>
        <strain evidence="2 3">NCTC10616</strain>
    </source>
</reference>
<dbReference type="AlphaFoldDB" id="A0A378VJR3"/>
<name>A0A378VJR3_NEILA</name>
<accession>A0A378VJR3</accession>
<evidence type="ECO:0000313" key="2">
    <source>
        <dbReference type="EMBL" id="SUA17213.1"/>
    </source>
</evidence>
<feature type="coiled-coil region" evidence="1">
    <location>
        <begin position="15"/>
        <end position="42"/>
    </location>
</feature>
<keyword evidence="1" id="KW-0175">Coiled coil</keyword>
<gene>
    <name evidence="2" type="ORF">NCTC10616_00875</name>
</gene>
<dbReference type="RefSeq" id="WP_003710113.1">
    <property type="nucleotide sequence ID" value="NZ_CAUJPO010000001.1"/>
</dbReference>
<protein>
    <submittedName>
        <fullName evidence="2">Uncharacterized protein</fullName>
    </submittedName>
</protein>
<proteinExistence type="predicted"/>
<keyword evidence="3" id="KW-1185">Reference proteome</keyword>
<organism evidence="2 3">
    <name type="scientific">Neisseria lactamica</name>
    <dbReference type="NCBI Taxonomy" id="486"/>
    <lineage>
        <taxon>Bacteria</taxon>
        <taxon>Pseudomonadati</taxon>
        <taxon>Pseudomonadota</taxon>
        <taxon>Betaproteobacteria</taxon>
        <taxon>Neisseriales</taxon>
        <taxon>Neisseriaceae</taxon>
        <taxon>Neisseria</taxon>
    </lineage>
</organism>
<evidence type="ECO:0000313" key="3">
    <source>
        <dbReference type="Proteomes" id="UP000254193"/>
    </source>
</evidence>
<evidence type="ECO:0000256" key="1">
    <source>
        <dbReference type="SAM" id="Coils"/>
    </source>
</evidence>
<dbReference type="GeneID" id="86928695"/>
<dbReference type="EMBL" id="UGRO01000002">
    <property type="protein sequence ID" value="SUA17213.1"/>
    <property type="molecule type" value="Genomic_DNA"/>
</dbReference>
<sequence>MTYLKIIITSIVLYILLLQINLKMLEKRIDFLVENIDKYYQQYGSYPNNFDFISTKTDFTTESYCDFWDKNIAGYGNCYFVKNDKDYTILVMGFSSKILFSSHNKIKEFNSNKYD</sequence>
<dbReference type="Proteomes" id="UP000254193">
    <property type="component" value="Unassembled WGS sequence"/>
</dbReference>